<accession>A0A078KPL1</accession>
<evidence type="ECO:0000256" key="5">
    <source>
        <dbReference type="ARBA" id="ARBA00022989"/>
    </source>
</evidence>
<dbReference type="PANTHER" id="PTHR43163:SF6">
    <property type="entry name" value="DIPEPTIDE TRANSPORT SYSTEM PERMEASE PROTEIN DPPB-RELATED"/>
    <property type="match status" value="1"/>
</dbReference>
<dbReference type="Pfam" id="PF00528">
    <property type="entry name" value="BPD_transp_1"/>
    <property type="match status" value="1"/>
</dbReference>
<keyword evidence="4 7" id="KW-0812">Transmembrane</keyword>
<sequence>MRYVLKRLGLSILTLFFIITATFFLMHLVPGGPFQSDRNLPQNIIHNMEVKYGYDKPLLTQYRNYLVDILHGDLGYSVKQHGRSVNEMIGTYFPVSARLGLVAIAFAFVLGTIMGIGSALKNGKALDHGIMILATIGTSVPSFVIATVSMIIFGVQLKWLPTYGLDTPQKYILPAFALSFFPLSFIARLMRSSMLDVINQDYIKTARAKGLSESVVIIKHAARNALQPVITYLGTLTAGVLTGSFVIEKVFTIPGLGKSFVESIFNRDYPLIMGTTVFYAALLILIYFLVDVLYAVIDPRIKFGK</sequence>
<keyword evidence="5 7" id="KW-1133">Transmembrane helix</keyword>
<dbReference type="STRING" id="29343.CCDG5_1229"/>
<feature type="transmembrane region" description="Helical" evidence="7">
    <location>
        <begin position="132"/>
        <end position="159"/>
    </location>
</feature>
<proteinExistence type="inferred from homology"/>
<name>A0A078KPL1_9FIRM</name>
<dbReference type="Gene3D" id="1.10.3720.10">
    <property type="entry name" value="MetI-like"/>
    <property type="match status" value="1"/>
</dbReference>
<keyword evidence="2 7" id="KW-0813">Transport</keyword>
<dbReference type="Pfam" id="PF19300">
    <property type="entry name" value="BPD_transp_1_N"/>
    <property type="match status" value="1"/>
</dbReference>
<evidence type="ECO:0000256" key="7">
    <source>
        <dbReference type="RuleBase" id="RU363032"/>
    </source>
</evidence>
<feature type="domain" description="ABC transmembrane type-1" evidence="8">
    <location>
        <begin position="93"/>
        <end position="294"/>
    </location>
</feature>
<dbReference type="GO" id="GO:0055085">
    <property type="term" value="P:transmembrane transport"/>
    <property type="evidence" value="ECO:0007669"/>
    <property type="project" value="InterPro"/>
</dbReference>
<comment type="subcellular location">
    <subcellularLocation>
        <location evidence="1 7">Cell membrane</location>
        <topology evidence="1 7">Multi-pass membrane protein</topology>
    </subcellularLocation>
</comment>
<feature type="transmembrane region" description="Helical" evidence="7">
    <location>
        <begin position="12"/>
        <end position="29"/>
    </location>
</feature>
<evidence type="ECO:0000256" key="1">
    <source>
        <dbReference type="ARBA" id="ARBA00004651"/>
    </source>
</evidence>
<dbReference type="InterPro" id="IPR000515">
    <property type="entry name" value="MetI-like"/>
</dbReference>
<keyword evidence="10" id="KW-1185">Reference proteome</keyword>
<evidence type="ECO:0000256" key="3">
    <source>
        <dbReference type="ARBA" id="ARBA00022475"/>
    </source>
</evidence>
<evidence type="ECO:0000259" key="8">
    <source>
        <dbReference type="PROSITE" id="PS50928"/>
    </source>
</evidence>
<feature type="transmembrane region" description="Helical" evidence="7">
    <location>
        <begin position="271"/>
        <end position="297"/>
    </location>
</feature>
<keyword evidence="3" id="KW-1003">Cell membrane</keyword>
<feature type="transmembrane region" description="Helical" evidence="7">
    <location>
        <begin position="171"/>
        <end position="190"/>
    </location>
</feature>
<feature type="transmembrane region" description="Helical" evidence="7">
    <location>
        <begin position="99"/>
        <end position="120"/>
    </location>
</feature>
<protein>
    <submittedName>
        <fullName evidence="9">Dipeptide transport system permease protein DppB</fullName>
    </submittedName>
</protein>
<evidence type="ECO:0000256" key="6">
    <source>
        <dbReference type="ARBA" id="ARBA00023136"/>
    </source>
</evidence>
<dbReference type="InterPro" id="IPR045621">
    <property type="entry name" value="BPD_transp_1_N"/>
</dbReference>
<dbReference type="AlphaFoldDB" id="A0A078KPL1"/>
<gene>
    <name evidence="9" type="primary">dppB</name>
    <name evidence="9" type="ORF">CCDG5_1229</name>
</gene>
<keyword evidence="6 7" id="KW-0472">Membrane</keyword>
<comment type="similarity">
    <text evidence="7">Belongs to the binding-protein-dependent transport system permease family.</text>
</comment>
<organism evidence="9 10">
    <name type="scientific">[Clostridium] cellulosi</name>
    <dbReference type="NCBI Taxonomy" id="29343"/>
    <lineage>
        <taxon>Bacteria</taxon>
        <taxon>Bacillati</taxon>
        <taxon>Bacillota</taxon>
        <taxon>Clostridia</taxon>
        <taxon>Eubacteriales</taxon>
        <taxon>Oscillospiraceae</taxon>
        <taxon>Oscillospiraceae incertae sedis</taxon>
    </lineage>
</organism>
<evidence type="ECO:0000256" key="4">
    <source>
        <dbReference type="ARBA" id="ARBA00022692"/>
    </source>
</evidence>
<dbReference type="PANTHER" id="PTHR43163">
    <property type="entry name" value="DIPEPTIDE TRANSPORT SYSTEM PERMEASE PROTEIN DPPB-RELATED"/>
    <property type="match status" value="1"/>
</dbReference>
<dbReference type="GO" id="GO:0005886">
    <property type="term" value="C:plasma membrane"/>
    <property type="evidence" value="ECO:0007669"/>
    <property type="project" value="UniProtKB-SubCell"/>
</dbReference>
<dbReference type="PATRIC" id="fig|29343.3.peg.1292"/>
<dbReference type="KEGG" id="ccel:CCDG5_1229"/>
<dbReference type="HOGENOM" id="CLU_036879_1_2_9"/>
<dbReference type="PROSITE" id="PS50928">
    <property type="entry name" value="ABC_TM1"/>
    <property type="match status" value="1"/>
</dbReference>
<evidence type="ECO:0000313" key="9">
    <source>
        <dbReference type="EMBL" id="CDZ24343.1"/>
    </source>
</evidence>
<dbReference type="InterPro" id="IPR035906">
    <property type="entry name" value="MetI-like_sf"/>
</dbReference>
<dbReference type="Proteomes" id="UP000032431">
    <property type="component" value="Chromosome I"/>
</dbReference>
<feature type="transmembrane region" description="Helical" evidence="7">
    <location>
        <begin position="229"/>
        <end position="251"/>
    </location>
</feature>
<dbReference type="SUPFAM" id="SSF161098">
    <property type="entry name" value="MetI-like"/>
    <property type="match status" value="1"/>
</dbReference>
<reference evidence="10" key="1">
    <citation type="submission" date="2014-07" db="EMBL/GenBank/DDBJ databases">
        <authorList>
            <person name="Wibberg D."/>
        </authorList>
    </citation>
    <scope>NUCLEOTIDE SEQUENCE [LARGE SCALE GENOMIC DNA]</scope>
    <source>
        <strain evidence="10">DG5</strain>
    </source>
</reference>
<evidence type="ECO:0000313" key="10">
    <source>
        <dbReference type="Proteomes" id="UP000032431"/>
    </source>
</evidence>
<evidence type="ECO:0000256" key="2">
    <source>
        <dbReference type="ARBA" id="ARBA00022448"/>
    </source>
</evidence>
<dbReference type="CDD" id="cd06261">
    <property type="entry name" value="TM_PBP2"/>
    <property type="match status" value="1"/>
</dbReference>
<dbReference type="EMBL" id="LM995447">
    <property type="protein sequence ID" value="CDZ24343.1"/>
    <property type="molecule type" value="Genomic_DNA"/>
</dbReference>